<feature type="transmembrane region" description="Helical" evidence="2">
    <location>
        <begin position="357"/>
        <end position="374"/>
    </location>
</feature>
<dbReference type="InterPro" id="IPR002641">
    <property type="entry name" value="PNPLA_dom"/>
</dbReference>
<keyword evidence="2" id="KW-0812">Transmembrane</keyword>
<evidence type="ECO:0000259" key="3">
    <source>
        <dbReference type="Pfam" id="PF01734"/>
    </source>
</evidence>
<proteinExistence type="predicted"/>
<dbReference type="GO" id="GO:0046475">
    <property type="term" value="P:glycerophospholipid catabolic process"/>
    <property type="evidence" value="ECO:0007669"/>
    <property type="project" value="TreeGrafter"/>
</dbReference>
<dbReference type="PANTHER" id="PTHR10728:SF40">
    <property type="entry name" value="PATATIN FAMILY PROTEIN"/>
    <property type="match status" value="1"/>
</dbReference>
<comment type="caution">
    <text evidence="4">The sequence shown here is derived from an EMBL/GenBank/DDBJ whole genome shotgun (WGS) entry which is preliminary data.</text>
</comment>
<dbReference type="OrthoDB" id="9813090at2"/>
<evidence type="ECO:0000313" key="4">
    <source>
        <dbReference type="EMBL" id="RYJ44813.1"/>
    </source>
</evidence>
<feature type="domain" description="PNPLA" evidence="3">
    <location>
        <begin position="21"/>
        <end position="230"/>
    </location>
</feature>
<keyword evidence="1" id="KW-0443">Lipid metabolism</keyword>
<protein>
    <submittedName>
        <fullName evidence="4">Patatin</fullName>
    </submittedName>
</protein>
<dbReference type="Proteomes" id="UP000289775">
    <property type="component" value="Unassembled WGS sequence"/>
</dbReference>
<organism evidence="4 5">
    <name type="scientific">Flavobacterium beibuense</name>
    <dbReference type="NCBI Taxonomy" id="657326"/>
    <lineage>
        <taxon>Bacteria</taxon>
        <taxon>Pseudomonadati</taxon>
        <taxon>Bacteroidota</taxon>
        <taxon>Flavobacteriia</taxon>
        <taxon>Flavobacteriales</taxon>
        <taxon>Flavobacteriaceae</taxon>
        <taxon>Flavobacterium</taxon>
    </lineage>
</organism>
<dbReference type="AlphaFoldDB" id="A0A444WG34"/>
<keyword evidence="5" id="KW-1185">Reference proteome</keyword>
<evidence type="ECO:0000256" key="2">
    <source>
        <dbReference type="SAM" id="Phobius"/>
    </source>
</evidence>
<sequence>MENNDQPYPDPQFNPFQNIALAFSGGGYRAAAFSLGVLSYLEHLELNGLPLTKHISYVSSASGGTITNLLYTSAIHKGIPFNEFYEQTKTKLNGEDLLENVLTVLNDDKCWEKYGDEKRRNLINAFAKVYDEMLFMGDTMEVYSNKKHVSKFEVCCNSTEFYRGLTFRFKADGTKKWYQSIGNRYLKFDNAGIETFQKLKLADVLAASSCFPMGFEPIVYPEDFTYDDGDKGRLTSQELRQAIVYEDYNEEKRHLSDASVTNEEVHTRQPLQIRSFGLMDGGITDNQALKSLMLADENRRNKKKPNPFDLMIITDVSSYFMDYYEVPKQFEPKGWRGNNIDHYVKVLQKVVKYPKRIQYFSLIIGIVCLSGGIVSENLYVRIPGLIISGIAIAFFTIMLIIRKWPVTREILRQPQSFDPLKIIREALPVESFSDRIINKIINYLKLTKLNVLEQMLKARITSVMSMVMDVNLKQVRRLIYEMFFDDKRWDNRRLPNFIYELSTYNHKSRYNRLHDKDRLGWKLTHEDKRLLCDDLNKIEVIAEKARTMGTTLWFDKEDQKNDQLANIIKTGQFTTCMNLLEYVIALERKEVDLNGQKDNVQKIKELLISDITNFKKDPGYLYN</sequence>
<reference evidence="4 5" key="1">
    <citation type="submission" date="2014-12" db="EMBL/GenBank/DDBJ databases">
        <title>Genome sequence of Flavobacterium beibuense RSKm HC5.</title>
        <authorList>
            <person name="Kim J.F."/>
            <person name="Song J.Y."/>
            <person name="Kwak M.-J."/>
            <person name="Lee S.-W."/>
        </authorList>
    </citation>
    <scope>NUCLEOTIDE SEQUENCE [LARGE SCALE GENOMIC DNA]</scope>
    <source>
        <strain evidence="4 5">RSKm HC5</strain>
    </source>
</reference>
<name>A0A444WG34_9FLAO</name>
<dbReference type="PANTHER" id="PTHR10728">
    <property type="entry name" value="CYTOSOLIC PHOSPHOLIPASE A2"/>
    <property type="match status" value="1"/>
</dbReference>
<evidence type="ECO:0000256" key="1">
    <source>
        <dbReference type="ARBA" id="ARBA00023098"/>
    </source>
</evidence>
<feature type="transmembrane region" description="Helical" evidence="2">
    <location>
        <begin position="380"/>
        <end position="401"/>
    </location>
</feature>
<dbReference type="GO" id="GO:0005829">
    <property type="term" value="C:cytosol"/>
    <property type="evidence" value="ECO:0007669"/>
    <property type="project" value="TreeGrafter"/>
</dbReference>
<keyword evidence="2" id="KW-0472">Membrane</keyword>
<dbReference type="InterPro" id="IPR016035">
    <property type="entry name" value="Acyl_Trfase/lysoPLipase"/>
</dbReference>
<evidence type="ECO:0000313" key="5">
    <source>
        <dbReference type="Proteomes" id="UP000289775"/>
    </source>
</evidence>
<gene>
    <name evidence="4" type="ORF">NU09_0447</name>
</gene>
<dbReference type="RefSeq" id="WP_129749628.1">
    <property type="nucleotide sequence ID" value="NZ_JUIW01000002.1"/>
</dbReference>
<keyword evidence="2" id="KW-1133">Transmembrane helix</keyword>
<dbReference type="SUPFAM" id="SSF52151">
    <property type="entry name" value="FabD/lysophospholipase-like"/>
    <property type="match status" value="1"/>
</dbReference>
<dbReference type="Pfam" id="PF01734">
    <property type="entry name" value="Patatin"/>
    <property type="match status" value="1"/>
</dbReference>
<accession>A0A444WG34</accession>
<dbReference type="GO" id="GO:0004623">
    <property type="term" value="F:phospholipase A2 activity"/>
    <property type="evidence" value="ECO:0007669"/>
    <property type="project" value="TreeGrafter"/>
</dbReference>
<dbReference type="Gene3D" id="3.40.1090.10">
    <property type="entry name" value="Cytosolic phospholipase A2 catalytic domain"/>
    <property type="match status" value="2"/>
</dbReference>
<dbReference type="EMBL" id="JUIW01000002">
    <property type="protein sequence ID" value="RYJ44813.1"/>
    <property type="molecule type" value="Genomic_DNA"/>
</dbReference>